<reference evidence="2" key="1">
    <citation type="journal article" date="2023" name="GigaByte">
        <title>Genome assembly of the bearded iris, Iris pallida Lam.</title>
        <authorList>
            <person name="Bruccoleri R.E."/>
            <person name="Oakeley E.J."/>
            <person name="Faust A.M.E."/>
            <person name="Altorfer M."/>
            <person name="Dessus-Babus S."/>
            <person name="Burckhardt D."/>
            <person name="Oertli M."/>
            <person name="Naumann U."/>
            <person name="Petersen F."/>
            <person name="Wong J."/>
        </authorList>
    </citation>
    <scope>NUCLEOTIDE SEQUENCE</scope>
    <source>
        <strain evidence="2">GSM-AAB239-AS_SAM_17_03QT</strain>
    </source>
</reference>
<gene>
    <name evidence="2" type="ORF">M6B38_221685</name>
</gene>
<feature type="compositionally biased region" description="Acidic residues" evidence="1">
    <location>
        <begin position="67"/>
        <end position="77"/>
    </location>
</feature>
<accession>A0AAX6DWD6</accession>
<keyword evidence="3" id="KW-1185">Reference proteome</keyword>
<sequence length="96" mass="10659">MKKERVEEEGTKAYQRDGTSILVGRSDGGGSSNSTSYRILGSRGERSVVDEALERPNRPDLGRSSDDSVDINPDDEVLAPSGQIRQPMVTPPWRWR</sequence>
<protein>
    <submittedName>
        <fullName evidence="2">Uncharacterized protein</fullName>
    </submittedName>
</protein>
<feature type="region of interest" description="Disordered" evidence="1">
    <location>
        <begin position="1"/>
        <end position="96"/>
    </location>
</feature>
<dbReference type="EMBL" id="JANAVB010041420">
    <property type="protein sequence ID" value="KAJ6796064.1"/>
    <property type="molecule type" value="Genomic_DNA"/>
</dbReference>
<feature type="compositionally biased region" description="Basic and acidic residues" evidence="1">
    <location>
        <begin position="43"/>
        <end position="66"/>
    </location>
</feature>
<dbReference type="Proteomes" id="UP001140949">
    <property type="component" value="Unassembled WGS sequence"/>
</dbReference>
<proteinExistence type="predicted"/>
<evidence type="ECO:0000313" key="2">
    <source>
        <dbReference type="EMBL" id="KAJ6796064.1"/>
    </source>
</evidence>
<name>A0AAX6DWD6_IRIPA</name>
<comment type="caution">
    <text evidence="2">The sequence shown here is derived from an EMBL/GenBank/DDBJ whole genome shotgun (WGS) entry which is preliminary data.</text>
</comment>
<evidence type="ECO:0000313" key="3">
    <source>
        <dbReference type="Proteomes" id="UP001140949"/>
    </source>
</evidence>
<dbReference type="AlphaFoldDB" id="A0AAX6DWD6"/>
<evidence type="ECO:0000256" key="1">
    <source>
        <dbReference type="SAM" id="MobiDB-lite"/>
    </source>
</evidence>
<organism evidence="2 3">
    <name type="scientific">Iris pallida</name>
    <name type="common">Sweet iris</name>
    <dbReference type="NCBI Taxonomy" id="29817"/>
    <lineage>
        <taxon>Eukaryota</taxon>
        <taxon>Viridiplantae</taxon>
        <taxon>Streptophyta</taxon>
        <taxon>Embryophyta</taxon>
        <taxon>Tracheophyta</taxon>
        <taxon>Spermatophyta</taxon>
        <taxon>Magnoliopsida</taxon>
        <taxon>Liliopsida</taxon>
        <taxon>Asparagales</taxon>
        <taxon>Iridaceae</taxon>
        <taxon>Iridoideae</taxon>
        <taxon>Irideae</taxon>
        <taxon>Iris</taxon>
    </lineage>
</organism>
<reference evidence="2" key="2">
    <citation type="submission" date="2023-04" db="EMBL/GenBank/DDBJ databases">
        <authorList>
            <person name="Bruccoleri R.E."/>
            <person name="Oakeley E.J."/>
            <person name="Faust A.-M."/>
            <person name="Dessus-Babus S."/>
            <person name="Altorfer M."/>
            <person name="Burckhardt D."/>
            <person name="Oertli M."/>
            <person name="Naumann U."/>
            <person name="Petersen F."/>
            <person name="Wong J."/>
        </authorList>
    </citation>
    <scope>NUCLEOTIDE SEQUENCE</scope>
    <source>
        <strain evidence="2">GSM-AAB239-AS_SAM_17_03QT</strain>
        <tissue evidence="2">Leaf</tissue>
    </source>
</reference>
<feature type="compositionally biased region" description="Basic and acidic residues" evidence="1">
    <location>
        <begin position="1"/>
        <end position="15"/>
    </location>
</feature>